<dbReference type="InterPro" id="IPR000719">
    <property type="entry name" value="Prot_kinase_dom"/>
</dbReference>
<dbReference type="AlphaFoldDB" id="A0AAW0GD32"/>
<dbReference type="Proteomes" id="UP001385951">
    <property type="component" value="Unassembled WGS sequence"/>
</dbReference>
<dbReference type="EMBL" id="JASBNA010000005">
    <property type="protein sequence ID" value="KAK7691433.1"/>
    <property type="molecule type" value="Genomic_DNA"/>
</dbReference>
<dbReference type="SMART" id="SM00220">
    <property type="entry name" value="S_TKc"/>
    <property type="match status" value="1"/>
</dbReference>
<organism evidence="2 3">
    <name type="scientific">Cerrena zonata</name>
    <dbReference type="NCBI Taxonomy" id="2478898"/>
    <lineage>
        <taxon>Eukaryota</taxon>
        <taxon>Fungi</taxon>
        <taxon>Dikarya</taxon>
        <taxon>Basidiomycota</taxon>
        <taxon>Agaricomycotina</taxon>
        <taxon>Agaricomycetes</taxon>
        <taxon>Polyporales</taxon>
        <taxon>Cerrenaceae</taxon>
        <taxon>Cerrena</taxon>
    </lineage>
</organism>
<dbReference type="GO" id="GO:0005524">
    <property type="term" value="F:ATP binding"/>
    <property type="evidence" value="ECO:0007669"/>
    <property type="project" value="InterPro"/>
</dbReference>
<feature type="domain" description="Protein kinase" evidence="1">
    <location>
        <begin position="52"/>
        <end position="373"/>
    </location>
</feature>
<dbReference type="InterPro" id="IPR011009">
    <property type="entry name" value="Kinase-like_dom_sf"/>
</dbReference>
<dbReference type="GO" id="GO:0004672">
    <property type="term" value="F:protein kinase activity"/>
    <property type="evidence" value="ECO:0007669"/>
    <property type="project" value="InterPro"/>
</dbReference>
<reference evidence="2 3" key="1">
    <citation type="submission" date="2022-09" db="EMBL/GenBank/DDBJ databases">
        <authorList>
            <person name="Palmer J.M."/>
        </authorList>
    </citation>
    <scope>NUCLEOTIDE SEQUENCE [LARGE SCALE GENOMIC DNA]</scope>
    <source>
        <strain evidence="2 3">DSM 7382</strain>
    </source>
</reference>
<sequence>MSVDESHLPSYALCSPDEVERYRQQTEEGRWDLLSYEVFWRERYDYLKNKGYLLRPRFQPGWIPSWLGTNRDPSFCEDSICSMISELIDATRLSDGTRVMLKTVSRSGDEIPIARLLSRDSVLKDPTNHCVPIFEAIEDAHDRSKAILVMKYLRPFDDPELRTIGEAVDFIFQTLQGLCFIHRQGVAHRDCAAANIMMDGEPLFPKGHHPVRLDYLEDGVHDAPYLSRQDRPVKYYFIDFGISSCFDPGVVPLAIGTKGRDKDPPELDNRRPYNPFPLDIFILGNLYRKEFVQKYYGLEFLSPLVSSMTHEDPLSRPTAQAAFDMFREIQAGLSESTLRWRLRSRNESVPERVVYDTVAVAREGIYKIKRMIV</sequence>
<dbReference type="SUPFAM" id="SSF56112">
    <property type="entry name" value="Protein kinase-like (PK-like)"/>
    <property type="match status" value="1"/>
</dbReference>
<name>A0AAW0GD32_9APHY</name>
<keyword evidence="3" id="KW-1185">Reference proteome</keyword>
<gene>
    <name evidence="2" type="ORF">QCA50_004832</name>
</gene>
<protein>
    <recommendedName>
        <fullName evidence="1">Protein kinase domain-containing protein</fullName>
    </recommendedName>
</protein>
<evidence type="ECO:0000313" key="2">
    <source>
        <dbReference type="EMBL" id="KAK7691433.1"/>
    </source>
</evidence>
<accession>A0AAW0GD32</accession>
<dbReference type="PROSITE" id="PS50011">
    <property type="entry name" value="PROTEIN_KINASE_DOM"/>
    <property type="match status" value="1"/>
</dbReference>
<dbReference type="Gene3D" id="1.10.510.10">
    <property type="entry name" value="Transferase(Phosphotransferase) domain 1"/>
    <property type="match status" value="1"/>
</dbReference>
<comment type="caution">
    <text evidence="2">The sequence shown here is derived from an EMBL/GenBank/DDBJ whole genome shotgun (WGS) entry which is preliminary data.</text>
</comment>
<proteinExistence type="predicted"/>
<evidence type="ECO:0000313" key="3">
    <source>
        <dbReference type="Proteomes" id="UP001385951"/>
    </source>
</evidence>
<evidence type="ECO:0000259" key="1">
    <source>
        <dbReference type="PROSITE" id="PS50011"/>
    </source>
</evidence>